<evidence type="ECO:0000313" key="6">
    <source>
        <dbReference type="Proteomes" id="UP000294613"/>
    </source>
</evidence>
<dbReference type="AlphaFoldDB" id="A0A4R3JNX3"/>
<dbReference type="EMBL" id="BHEO01000005">
    <property type="protein sequence ID" value="GBU04683.1"/>
    <property type="molecule type" value="Genomic_DNA"/>
</dbReference>
<reference evidence="5 6" key="2">
    <citation type="submission" date="2019-03" db="EMBL/GenBank/DDBJ databases">
        <title>Genomic Encyclopedia of Type Strains, Phase IV (KMG-IV): sequencing the most valuable type-strain genomes for metagenomic binning, comparative biology and taxonomic classification.</title>
        <authorList>
            <person name="Goeker M."/>
        </authorList>
    </citation>
    <scope>NUCLEOTIDE SEQUENCE [LARGE SCALE GENOMIC DNA]</scope>
    <source>
        <strain evidence="5 6">DSM 103426</strain>
    </source>
</reference>
<dbReference type="PANTHER" id="PTHR43626">
    <property type="entry name" value="ACYL-COA N-ACYLTRANSFERASE"/>
    <property type="match status" value="1"/>
</dbReference>
<proteinExistence type="predicted"/>
<accession>A0A4R3JNX3</accession>
<dbReference type="Pfam" id="PF13673">
    <property type="entry name" value="Acetyltransf_10"/>
    <property type="match status" value="1"/>
</dbReference>
<keyword evidence="1 5" id="KW-0808">Transferase</keyword>
<dbReference type="SUPFAM" id="SSF55729">
    <property type="entry name" value="Acyl-CoA N-acyltransferases (Nat)"/>
    <property type="match status" value="1"/>
</dbReference>
<dbReference type="InterPro" id="IPR045039">
    <property type="entry name" value="NSI-like"/>
</dbReference>
<dbReference type="InterPro" id="IPR000182">
    <property type="entry name" value="GNAT_dom"/>
</dbReference>
<reference evidence="4 7" key="1">
    <citation type="journal article" date="2018" name="Int. J. Syst. Evol. Microbiol.">
        <title>Draft Genome Sequence of Faecalimonas umbilicata JCM 30896T, an Acetate-Producing Bacterium Isolated from Human Feces.</title>
        <authorList>
            <person name="Sakamoto M."/>
            <person name="Ikeyama N."/>
            <person name="Yuki M."/>
            <person name="Ohkuma M."/>
        </authorList>
    </citation>
    <scope>NUCLEOTIDE SEQUENCE [LARGE SCALE GENOMIC DNA]</scope>
    <source>
        <strain evidence="4 7">EGH7</strain>
    </source>
</reference>
<dbReference type="GO" id="GO:0008080">
    <property type="term" value="F:N-acetyltransferase activity"/>
    <property type="evidence" value="ECO:0007669"/>
    <property type="project" value="InterPro"/>
</dbReference>
<dbReference type="Proteomes" id="UP000294613">
    <property type="component" value="Unassembled WGS sequence"/>
</dbReference>
<evidence type="ECO:0000256" key="1">
    <source>
        <dbReference type="ARBA" id="ARBA00022679"/>
    </source>
</evidence>
<name>A0A4R3JNX3_9FIRM</name>
<dbReference type="RefSeq" id="WP_008976799.1">
    <property type="nucleotide sequence ID" value="NZ_BHEO01000005.1"/>
</dbReference>
<protein>
    <submittedName>
        <fullName evidence="5">Acetyltransferase (GNAT) family protein</fullName>
    </submittedName>
    <submittedName>
        <fullName evidence="4">N-acetyltransferase</fullName>
    </submittedName>
</protein>
<keyword evidence="7" id="KW-1185">Reference proteome</keyword>
<evidence type="ECO:0000313" key="4">
    <source>
        <dbReference type="EMBL" id="GBU04683.1"/>
    </source>
</evidence>
<evidence type="ECO:0000259" key="3">
    <source>
        <dbReference type="PROSITE" id="PS51186"/>
    </source>
</evidence>
<dbReference type="GO" id="GO:0005737">
    <property type="term" value="C:cytoplasm"/>
    <property type="evidence" value="ECO:0007669"/>
    <property type="project" value="TreeGrafter"/>
</dbReference>
<comment type="caution">
    <text evidence="5">The sequence shown here is derived from an EMBL/GenBank/DDBJ whole genome shotgun (WGS) entry which is preliminary data.</text>
</comment>
<dbReference type="Gene3D" id="3.40.630.30">
    <property type="match status" value="1"/>
</dbReference>
<keyword evidence="2" id="KW-0012">Acyltransferase</keyword>
<evidence type="ECO:0000256" key="2">
    <source>
        <dbReference type="ARBA" id="ARBA00023315"/>
    </source>
</evidence>
<gene>
    <name evidence="5" type="ORF">EDD74_11736</name>
    <name evidence="4" type="ORF">FAEUMB_12240</name>
</gene>
<dbReference type="InterPro" id="IPR016181">
    <property type="entry name" value="Acyl_CoA_acyltransferase"/>
</dbReference>
<evidence type="ECO:0000313" key="7">
    <source>
        <dbReference type="Proteomes" id="UP000702954"/>
    </source>
</evidence>
<dbReference type="PANTHER" id="PTHR43626:SF4">
    <property type="entry name" value="GCN5-RELATED N-ACETYLTRANSFERASE 2, CHLOROPLASTIC"/>
    <property type="match status" value="1"/>
</dbReference>
<dbReference type="CDD" id="cd04301">
    <property type="entry name" value="NAT_SF"/>
    <property type="match status" value="1"/>
</dbReference>
<dbReference type="Proteomes" id="UP000702954">
    <property type="component" value="Unassembled WGS sequence"/>
</dbReference>
<dbReference type="EMBL" id="SLZV01000017">
    <property type="protein sequence ID" value="TCS66779.1"/>
    <property type="molecule type" value="Genomic_DNA"/>
</dbReference>
<dbReference type="PROSITE" id="PS51186">
    <property type="entry name" value="GNAT"/>
    <property type="match status" value="1"/>
</dbReference>
<evidence type="ECO:0000313" key="5">
    <source>
        <dbReference type="EMBL" id="TCS66779.1"/>
    </source>
</evidence>
<organism evidence="5 6">
    <name type="scientific">Faecalimonas umbilicata</name>
    <dbReference type="NCBI Taxonomy" id="1912855"/>
    <lineage>
        <taxon>Bacteria</taxon>
        <taxon>Bacillati</taxon>
        <taxon>Bacillota</taxon>
        <taxon>Clostridia</taxon>
        <taxon>Lachnospirales</taxon>
        <taxon>Lachnospiraceae</taxon>
        <taxon>Faecalimonas</taxon>
    </lineage>
</organism>
<feature type="domain" description="N-acetyltransferase" evidence="3">
    <location>
        <begin position="1"/>
        <end position="136"/>
    </location>
</feature>
<sequence>MNYKENTLCYEEYCKLRESVGWINFSGTQTEKSLQNSLYTVAAEEDNQVVGMGRLIGDGMYYMIVDIVVQPAYQQMGIGSKILNMIIEYVDSATPDGGRSSIQLIAEKGKETFYESRGFKIIPHEFCGSGMRKVIRK</sequence>